<geneLocation type="plasmid" evidence="2 4">
    <name>pNMAG03</name>
</geneLocation>
<dbReference type="AlphaFoldDB" id="D3T2G6"/>
<dbReference type="GeneID" id="8826895"/>
<dbReference type="EMBL" id="AOHS01000065">
    <property type="protein sequence ID" value="ELY23022.1"/>
    <property type="molecule type" value="Genomic_DNA"/>
</dbReference>
<organism evidence="2 4">
    <name type="scientific">Natrialba magadii (strain ATCC 43099 / DSM 3394 / CCM 3739 / CIP 104546 / IAM 13178 / JCM 8861 / NBRC 102185 / NCIMB 2190 / MS3)</name>
    <name type="common">Natronobacterium magadii</name>
    <dbReference type="NCBI Taxonomy" id="547559"/>
    <lineage>
        <taxon>Archaea</taxon>
        <taxon>Methanobacteriati</taxon>
        <taxon>Methanobacteriota</taxon>
        <taxon>Stenosarchaea group</taxon>
        <taxon>Halobacteria</taxon>
        <taxon>Halobacteriales</taxon>
        <taxon>Natrialbaceae</taxon>
        <taxon>Natrialba</taxon>
    </lineage>
</organism>
<reference evidence="2" key="4">
    <citation type="submission" date="2016-09" db="EMBL/GenBank/DDBJ databases">
        <authorList>
            <person name="Pfeiffer F."/>
        </authorList>
    </citation>
    <scope>NUCLEOTIDE SEQUENCE</scope>
    <source>
        <strain evidence="2">ATCC 43099</strain>
        <plasmid evidence="2">pNMAG03</plasmid>
    </source>
</reference>
<reference evidence="2 4" key="2">
    <citation type="journal article" date="2012" name="BMC Genomics">
        <title>A comparative genomics perspective on the genetic content of the alkaliphilic haloarchaeon Natrialba magadii ATCC 43099T.</title>
        <authorList>
            <person name="Siddaramappa S."/>
            <person name="Challacombe J.F."/>
            <person name="Decastro R.E."/>
            <person name="Pfeiffer F."/>
            <person name="Sastre D.E."/>
            <person name="Gimenez M.I."/>
            <person name="Paggi R.A."/>
            <person name="Detter J.C."/>
            <person name="Davenport K.W."/>
            <person name="Goodwin L.A."/>
            <person name="Kyrpides N."/>
            <person name="Tapia R."/>
            <person name="Pitluck S."/>
            <person name="Lucas S."/>
            <person name="Woyke T."/>
            <person name="Maupin-Furlow J.A."/>
        </authorList>
    </citation>
    <scope>NUCLEOTIDE SEQUENCE [LARGE SCALE GENOMIC DNA]</scope>
    <source>
        <strain evidence="2">ATCC 43099</strain>
        <strain evidence="4">ATCC 43099 / DSM 3394 / CCM 3739 / CIP 104546 / IAM 13178 / JCM 8861 / NBRC 102185 / NCIMB 2190 / MS3</strain>
    </source>
</reference>
<dbReference type="Proteomes" id="UP000001879">
    <property type="component" value="Plasmid pNMAG03"/>
</dbReference>
<dbReference type="KEGG" id="nmg:Nmag_4267"/>
<gene>
    <name evidence="2" type="ordered locus">Nmag_4267</name>
    <name evidence="3" type="ORF">C500_21200</name>
</gene>
<dbReference type="EMBL" id="CP001935">
    <property type="protein sequence ID" value="ADD07775.1"/>
    <property type="molecule type" value="Genomic_DNA"/>
</dbReference>
<dbReference type="OrthoDB" id="350576at2157"/>
<name>D3T2G6_NATMM</name>
<keyword evidence="4" id="KW-1185">Reference proteome</keyword>
<dbReference type="RefSeq" id="WP_004268262.1">
    <property type="nucleotide sequence ID" value="NC_013925.1"/>
</dbReference>
<proteinExistence type="predicted"/>
<keyword evidence="2" id="KW-0614">Plasmid</keyword>
<feature type="region of interest" description="Disordered" evidence="1">
    <location>
        <begin position="32"/>
        <end position="59"/>
    </location>
</feature>
<sequence>MPKQIVEIELTAEIADRPQETFTDAAIVGTAEEEPPDAEFGEVNQYSTSTSVGDDYGEDSDVYTASEAIEEMGAEQWRVMVLEATEVTEEELSDGDTIDKVPILGNHEVESPDGDIEFTTDDDPDVEDFDAEIVINSATGDVATSEDSIELTYFHADWSQLDEFPSDVNNFAVADRRFDLKGVGVLDETHSWASDEDMGMIANGVNVDDYDSVDEAMDVAHEVAGYVPSGDLMMIVDASDDDLAAYQLGKFAVSEPWYNPLWNELPAGETVSKNVGDPEEQGTFEGGDEAEGEGPVNVLIDVSDANRVSNAVTTAGADSDTSFFDIRRTKVYTAEMLELDLESLQVSDDDVPFTEDGQAMIEDAIKGTMSGLTGSVGQPLAEYEVDVPEWDDDDVDRVNRNWGGIDLDARLAQRAHTFSLGLNVSV</sequence>
<feature type="compositionally biased region" description="Acidic residues" evidence="1">
    <location>
        <begin position="277"/>
        <end position="292"/>
    </location>
</feature>
<dbReference type="HOGENOM" id="CLU_598005_0_0_2"/>
<reference evidence="4" key="1">
    <citation type="submission" date="2010-02" db="EMBL/GenBank/DDBJ databases">
        <title>Complete sequence of plasmid 3 of Natrialba magadii ATCC 43099.</title>
        <authorList>
            <consortium name="US DOE Joint Genome Institute"/>
            <person name="Lucas S."/>
            <person name="Copeland A."/>
            <person name="Lapidus A."/>
            <person name="Cheng J.-F."/>
            <person name="Bruce D."/>
            <person name="Goodwin L."/>
            <person name="Pitluck S."/>
            <person name="Davenport K."/>
            <person name="Saunders E."/>
            <person name="Detter J.C."/>
            <person name="Han C."/>
            <person name="Tapia R."/>
            <person name="Land M."/>
            <person name="Hauser L."/>
            <person name="Kyrpides N."/>
            <person name="Mikhailova N."/>
            <person name="De Castro R.E."/>
            <person name="Maupin-Furlow J.A."/>
            <person name="Woyke T."/>
        </authorList>
    </citation>
    <scope>NUCLEOTIDE SEQUENCE [LARGE SCALE GENOMIC DNA]</scope>
    <source>
        <strain evidence="4">ATCC 43099 / DSM 3394 / CCM 3739 / CIP 104546 / IAM 13178 / JCM 8861 / NBRC 102185 / NCIMB 2190 / MS3</strain>
        <plasmid evidence="4">pNMAG03</plasmid>
    </source>
</reference>
<evidence type="ECO:0000313" key="2">
    <source>
        <dbReference type="EMBL" id="ADD07775.1"/>
    </source>
</evidence>
<evidence type="ECO:0000313" key="5">
    <source>
        <dbReference type="Proteomes" id="UP000011543"/>
    </source>
</evidence>
<evidence type="ECO:0000313" key="4">
    <source>
        <dbReference type="Proteomes" id="UP000001879"/>
    </source>
</evidence>
<evidence type="ECO:0000256" key="1">
    <source>
        <dbReference type="SAM" id="MobiDB-lite"/>
    </source>
</evidence>
<protein>
    <submittedName>
        <fullName evidence="2">Capsid protein CP67</fullName>
    </submittedName>
</protein>
<evidence type="ECO:0000313" key="3">
    <source>
        <dbReference type="EMBL" id="ELY23022.1"/>
    </source>
</evidence>
<feature type="region of interest" description="Disordered" evidence="1">
    <location>
        <begin position="269"/>
        <end position="294"/>
    </location>
</feature>
<dbReference type="Proteomes" id="UP000011543">
    <property type="component" value="Unassembled WGS sequence"/>
</dbReference>
<reference evidence="3 5" key="3">
    <citation type="journal article" date="2014" name="PLoS Genet.">
        <title>Phylogenetically driven sequencing of extremely halophilic archaea reveals strategies for static and dynamic osmo-response.</title>
        <authorList>
            <person name="Becker E.A."/>
            <person name="Seitzer P.M."/>
            <person name="Tritt A."/>
            <person name="Larsen D."/>
            <person name="Krusor M."/>
            <person name="Yao A.I."/>
            <person name="Wu D."/>
            <person name="Madern D."/>
            <person name="Eisen J.A."/>
            <person name="Darling A.E."/>
            <person name="Facciotti M.T."/>
        </authorList>
    </citation>
    <scope>NUCLEOTIDE SEQUENCE [LARGE SCALE GENOMIC DNA]</scope>
    <source>
        <strain evidence="5">ATCC 43099 / DSM 3394 / CCM 3739 / CIP 104546 / IAM 13178 / JCM 8861 / NBRC 102185 / NCIMB 2190 / MS3</strain>
        <strain evidence="3">MS-3</strain>
    </source>
</reference>
<accession>D3T2G6</accession>
<dbReference type="PATRIC" id="fig|547559.17.peg.4182"/>